<gene>
    <name evidence="9 11" type="primary">cysQ</name>
    <name evidence="11" type="ORF">KL86APRO_10732</name>
</gene>
<dbReference type="Gene3D" id="3.40.190.80">
    <property type="match status" value="1"/>
</dbReference>
<organism evidence="11">
    <name type="scientific">uncultured Alphaproteobacteria bacterium</name>
    <dbReference type="NCBI Taxonomy" id="91750"/>
    <lineage>
        <taxon>Bacteria</taxon>
        <taxon>Pseudomonadati</taxon>
        <taxon>Pseudomonadota</taxon>
        <taxon>Alphaproteobacteria</taxon>
        <taxon>environmental samples</taxon>
    </lineage>
</organism>
<dbReference type="GO" id="GO:0005886">
    <property type="term" value="C:plasma membrane"/>
    <property type="evidence" value="ECO:0007669"/>
    <property type="project" value="UniProtKB-SubCell"/>
</dbReference>
<dbReference type="InterPro" id="IPR020583">
    <property type="entry name" value="Inositol_monoP_metal-BS"/>
</dbReference>
<dbReference type="Pfam" id="PF00459">
    <property type="entry name" value="Inositol_P"/>
    <property type="match status" value="1"/>
</dbReference>
<evidence type="ECO:0000256" key="4">
    <source>
        <dbReference type="ARBA" id="ARBA00022519"/>
    </source>
</evidence>
<feature type="binding site" evidence="9">
    <location>
        <position position="223"/>
    </location>
    <ligand>
        <name>Mg(2+)</name>
        <dbReference type="ChEBI" id="CHEBI:18420"/>
        <label>2</label>
    </ligand>
</feature>
<keyword evidence="7 9" id="KW-0460">Magnesium</keyword>
<dbReference type="HAMAP" id="MF_02095">
    <property type="entry name" value="CysQ"/>
    <property type="match status" value="1"/>
</dbReference>
<dbReference type="GO" id="GO:0000103">
    <property type="term" value="P:sulfate assimilation"/>
    <property type="evidence" value="ECO:0007669"/>
    <property type="project" value="TreeGrafter"/>
</dbReference>
<dbReference type="AlphaFoldDB" id="A0A212J9X6"/>
<sequence>MSFDSHDQRAIGRRMRDLAVRAGIETLAYFRSPDLDVRGKSDGTPVSAADLAANALIVSGLRQSFPEIPVVSEEVGGDTPSDWSAPFFLVDPLDGTREFISGSGHYTVNIALIVDHAPLLGAVYAPALDRLQWVREAGDAVEETPPFAADAAGPARALSCRTADNAALVAVHSRSHLNSRTRQYLARYAVTEATAAGSSLKFCLLAAAEADVYPRLGPTMEWDTAAAHAVLKAAGGRVVDAETGRDLVYGKPGLANPWFVACGRGVRVLPLAP</sequence>
<feature type="binding site" evidence="10">
    <location>
        <position position="73"/>
    </location>
    <ligand>
        <name>Mg(2+)</name>
        <dbReference type="ChEBI" id="CHEBI:18420"/>
        <label>1</label>
        <note>catalytic</note>
    </ligand>
</feature>
<keyword evidence="3 9" id="KW-1003">Cell membrane</keyword>
<dbReference type="GO" id="GO:0000287">
    <property type="term" value="F:magnesium ion binding"/>
    <property type="evidence" value="ECO:0007669"/>
    <property type="project" value="UniProtKB-UniRule"/>
</dbReference>
<feature type="binding site" evidence="10">
    <location>
        <position position="223"/>
    </location>
    <ligand>
        <name>Mg(2+)</name>
        <dbReference type="ChEBI" id="CHEBI:18420"/>
        <label>1</label>
        <note>catalytic</note>
    </ligand>
</feature>
<dbReference type="InterPro" id="IPR050725">
    <property type="entry name" value="CysQ/Inositol_MonoPase"/>
</dbReference>
<dbReference type="PANTHER" id="PTHR43028">
    <property type="entry name" value="3'(2'),5'-BISPHOSPHATE NUCLEOTIDASE 1"/>
    <property type="match status" value="1"/>
</dbReference>
<evidence type="ECO:0000256" key="1">
    <source>
        <dbReference type="ARBA" id="ARBA00001625"/>
    </source>
</evidence>
<keyword evidence="6 9" id="KW-0378">Hydrolase</keyword>
<feature type="binding site" evidence="10">
    <location>
        <position position="94"/>
    </location>
    <ligand>
        <name>Mg(2+)</name>
        <dbReference type="ChEBI" id="CHEBI:18420"/>
        <label>1</label>
        <note>catalytic</note>
    </ligand>
</feature>
<evidence type="ECO:0000256" key="5">
    <source>
        <dbReference type="ARBA" id="ARBA00022723"/>
    </source>
</evidence>
<comment type="function">
    <text evidence="9">Converts adenosine-3',5'-bisphosphate (PAP) to AMP.</text>
</comment>
<dbReference type="GO" id="GO:0050427">
    <property type="term" value="P:3'-phosphoadenosine 5'-phosphosulfate metabolic process"/>
    <property type="evidence" value="ECO:0007669"/>
    <property type="project" value="TreeGrafter"/>
</dbReference>
<dbReference type="PROSITE" id="PS00629">
    <property type="entry name" value="IMP_1"/>
    <property type="match status" value="1"/>
</dbReference>
<proteinExistence type="inferred from homology"/>
<keyword evidence="4 9" id="KW-0997">Cell inner membrane</keyword>
<feature type="binding site" evidence="9">
    <location>
        <position position="73"/>
    </location>
    <ligand>
        <name>Mg(2+)</name>
        <dbReference type="ChEBI" id="CHEBI:18420"/>
        <label>1</label>
    </ligand>
</feature>
<dbReference type="SUPFAM" id="SSF56655">
    <property type="entry name" value="Carbohydrate phosphatase"/>
    <property type="match status" value="1"/>
</dbReference>
<reference evidence="11" key="1">
    <citation type="submission" date="2016-04" db="EMBL/GenBank/DDBJ databases">
        <authorList>
            <person name="Evans L.H."/>
            <person name="Alamgir A."/>
            <person name="Owens N."/>
            <person name="Weber N.D."/>
            <person name="Virtaneva K."/>
            <person name="Barbian K."/>
            <person name="Babar A."/>
            <person name="Rosenke K."/>
        </authorList>
    </citation>
    <scope>NUCLEOTIDE SEQUENCE</scope>
    <source>
        <strain evidence="11">86</strain>
    </source>
</reference>
<feature type="binding site" evidence="10">
    <location>
        <position position="93"/>
    </location>
    <ligand>
        <name>Mg(2+)</name>
        <dbReference type="ChEBI" id="CHEBI:18420"/>
        <label>2</label>
    </ligand>
</feature>
<dbReference type="Gene3D" id="3.30.540.10">
    <property type="entry name" value="Fructose-1,6-Bisphosphatase, subunit A, domain 1"/>
    <property type="match status" value="1"/>
</dbReference>
<keyword evidence="5 9" id="KW-0479">Metal-binding</keyword>
<dbReference type="InterPro" id="IPR020550">
    <property type="entry name" value="Inositol_monophosphatase_CS"/>
</dbReference>
<dbReference type="EMBL" id="FLUO01000001">
    <property type="protein sequence ID" value="SBV96228.1"/>
    <property type="molecule type" value="Genomic_DNA"/>
</dbReference>
<dbReference type="CDD" id="cd01638">
    <property type="entry name" value="CysQ"/>
    <property type="match status" value="1"/>
</dbReference>
<dbReference type="InterPro" id="IPR000760">
    <property type="entry name" value="Inositol_monophosphatase-like"/>
</dbReference>
<keyword evidence="8 9" id="KW-0472">Membrane</keyword>
<comment type="cofactor">
    <cofactor evidence="9 10">
        <name>Mg(2+)</name>
        <dbReference type="ChEBI" id="CHEBI:18420"/>
    </cofactor>
</comment>
<evidence type="ECO:0000256" key="6">
    <source>
        <dbReference type="ARBA" id="ARBA00022801"/>
    </source>
</evidence>
<evidence type="ECO:0000256" key="3">
    <source>
        <dbReference type="ARBA" id="ARBA00022475"/>
    </source>
</evidence>
<accession>A0A212J9X6</accession>
<evidence type="ECO:0000256" key="7">
    <source>
        <dbReference type="ARBA" id="ARBA00022842"/>
    </source>
</evidence>
<dbReference type="GO" id="GO:0008441">
    <property type="term" value="F:3'(2'),5'-bisphosphate nucleotidase activity"/>
    <property type="evidence" value="ECO:0007669"/>
    <property type="project" value="UniProtKB-UniRule"/>
</dbReference>
<feature type="binding site" evidence="9">
    <location>
        <position position="91"/>
    </location>
    <ligand>
        <name>Mg(2+)</name>
        <dbReference type="ChEBI" id="CHEBI:18420"/>
        <label>2</label>
    </ligand>
</feature>
<dbReference type="GO" id="GO:0046854">
    <property type="term" value="P:phosphatidylinositol phosphate biosynthetic process"/>
    <property type="evidence" value="ECO:0007669"/>
    <property type="project" value="InterPro"/>
</dbReference>
<comment type="subcellular location">
    <subcellularLocation>
        <location evidence="9">Cell inner membrane</location>
        <topology evidence="9">Peripheral membrane protein</topology>
        <orientation evidence="9">Cytoplasmic side</orientation>
    </subcellularLocation>
</comment>
<feature type="binding site" evidence="9">
    <location>
        <position position="94"/>
    </location>
    <ligand>
        <name>Mg(2+)</name>
        <dbReference type="ChEBI" id="CHEBI:18420"/>
        <label>2</label>
    </ligand>
</feature>
<feature type="binding site" evidence="9">
    <location>
        <position position="91"/>
    </location>
    <ligand>
        <name>Mg(2+)</name>
        <dbReference type="ChEBI" id="CHEBI:18420"/>
        <label>1</label>
    </ligand>
</feature>
<feature type="binding site" evidence="10">
    <location>
        <position position="91"/>
    </location>
    <ligand>
        <name>Mg(2+)</name>
        <dbReference type="ChEBI" id="CHEBI:18420"/>
        <label>1</label>
        <note>catalytic</note>
    </ligand>
</feature>
<evidence type="ECO:0000313" key="11">
    <source>
        <dbReference type="EMBL" id="SBV96228.1"/>
    </source>
</evidence>
<feature type="binding site" evidence="9">
    <location>
        <position position="223"/>
    </location>
    <ligand>
        <name>substrate</name>
    </ligand>
</feature>
<dbReference type="InterPro" id="IPR006240">
    <property type="entry name" value="CysQ"/>
</dbReference>
<protein>
    <recommendedName>
        <fullName evidence="9">3'(2'),5'-bisphosphate nucleotidase CysQ</fullName>
        <ecNumber evidence="9">3.1.3.7</ecNumber>
    </recommendedName>
    <alternativeName>
        <fullName evidence="9">3'(2'),5-bisphosphonucleoside 3'(2')-phosphohydrolase</fullName>
    </alternativeName>
    <alternativeName>
        <fullName evidence="9">3'-phosphoadenosine 5'-phosphate phosphatase</fullName>
        <shortName evidence="9">PAP phosphatase</shortName>
    </alternativeName>
</protein>
<dbReference type="PANTHER" id="PTHR43028:SF5">
    <property type="entry name" value="3'(2'),5'-BISPHOSPHATE NUCLEOTIDASE 1"/>
    <property type="match status" value="1"/>
</dbReference>
<dbReference type="EC" id="3.1.3.7" evidence="9"/>
<feature type="binding site" evidence="9">
    <location>
        <position position="73"/>
    </location>
    <ligand>
        <name>substrate</name>
    </ligand>
</feature>
<dbReference type="PRINTS" id="PR00377">
    <property type="entry name" value="IMPHPHTASES"/>
</dbReference>
<feature type="binding site" evidence="9">
    <location>
        <begin position="93"/>
        <end position="96"/>
    </location>
    <ligand>
        <name>substrate</name>
    </ligand>
</feature>
<evidence type="ECO:0000256" key="9">
    <source>
        <dbReference type="HAMAP-Rule" id="MF_02095"/>
    </source>
</evidence>
<dbReference type="NCBIfam" id="TIGR01331">
    <property type="entry name" value="bisphos_cysQ"/>
    <property type="match status" value="1"/>
</dbReference>
<dbReference type="PROSITE" id="PS00630">
    <property type="entry name" value="IMP_2"/>
    <property type="match status" value="1"/>
</dbReference>
<comment type="catalytic activity">
    <reaction evidence="1 9">
        <text>adenosine 3',5'-bisphosphate + H2O = AMP + phosphate</text>
        <dbReference type="Rhea" id="RHEA:10040"/>
        <dbReference type="ChEBI" id="CHEBI:15377"/>
        <dbReference type="ChEBI" id="CHEBI:43474"/>
        <dbReference type="ChEBI" id="CHEBI:58343"/>
        <dbReference type="ChEBI" id="CHEBI:456215"/>
        <dbReference type="EC" id="3.1.3.7"/>
    </reaction>
</comment>
<evidence type="ECO:0000256" key="8">
    <source>
        <dbReference type="ARBA" id="ARBA00023136"/>
    </source>
</evidence>
<name>A0A212J9X6_9PROT</name>
<evidence type="ECO:0000256" key="10">
    <source>
        <dbReference type="PIRSR" id="PIRSR600760-2"/>
    </source>
</evidence>
<comment type="similarity">
    <text evidence="2 9">Belongs to the inositol monophosphatase superfamily. CysQ family.</text>
</comment>
<evidence type="ECO:0000256" key="2">
    <source>
        <dbReference type="ARBA" id="ARBA00005289"/>
    </source>
</evidence>
<feature type="binding site" evidence="9">
    <location>
        <position position="93"/>
    </location>
    <ligand>
        <name>Mg(2+)</name>
        <dbReference type="ChEBI" id="CHEBI:18420"/>
        <label>1</label>
    </ligand>
</feature>